<dbReference type="VEuPathDB" id="VectorBase:AQUA014935"/>
<dbReference type="EnsemblMetazoa" id="AQUA014935-RA">
    <property type="protein sequence ID" value="AQUA014935-PA"/>
    <property type="gene ID" value="AQUA014935"/>
</dbReference>
<sequence length="36" mass="4021">MYSLQCSIITWLTISFHSTPKTGDTCCISTLKLTLL</sequence>
<dbReference type="AlphaFoldDB" id="A0A182XSY1"/>
<reference evidence="1" key="1">
    <citation type="submission" date="2020-05" db="UniProtKB">
        <authorList>
            <consortium name="EnsemblMetazoa"/>
        </authorList>
    </citation>
    <scope>IDENTIFICATION</scope>
    <source>
        <strain evidence="1">SANGQUA</strain>
    </source>
</reference>
<name>A0A182XSY1_ANOQN</name>
<proteinExistence type="predicted"/>
<evidence type="ECO:0000313" key="2">
    <source>
        <dbReference type="Proteomes" id="UP000076407"/>
    </source>
</evidence>
<protein>
    <submittedName>
        <fullName evidence="1">Uncharacterized protein</fullName>
    </submittedName>
</protein>
<evidence type="ECO:0000313" key="1">
    <source>
        <dbReference type="EnsemblMetazoa" id="AQUA014935-PA"/>
    </source>
</evidence>
<dbReference type="Proteomes" id="UP000076407">
    <property type="component" value="Unassembled WGS sequence"/>
</dbReference>
<keyword evidence="2" id="KW-1185">Reference proteome</keyword>
<accession>A0A182XSY1</accession>
<organism evidence="1 2">
    <name type="scientific">Anopheles quadriannulatus</name>
    <name type="common">Mosquito</name>
    <dbReference type="NCBI Taxonomy" id="34691"/>
    <lineage>
        <taxon>Eukaryota</taxon>
        <taxon>Metazoa</taxon>
        <taxon>Ecdysozoa</taxon>
        <taxon>Arthropoda</taxon>
        <taxon>Hexapoda</taxon>
        <taxon>Insecta</taxon>
        <taxon>Pterygota</taxon>
        <taxon>Neoptera</taxon>
        <taxon>Endopterygota</taxon>
        <taxon>Diptera</taxon>
        <taxon>Nematocera</taxon>
        <taxon>Culicoidea</taxon>
        <taxon>Culicidae</taxon>
        <taxon>Anophelinae</taxon>
        <taxon>Anopheles</taxon>
    </lineage>
</organism>